<dbReference type="AlphaFoldDB" id="A0A9D4HBJ5"/>
<sequence length="68" mass="7526">MLMLGMPAEIRGITEEMLSLNAPWTQQFAGLVRFDGVVHHIPVTSKYFVAVTTFVDGLACNIQNIQGF</sequence>
<evidence type="ECO:0000313" key="6">
    <source>
        <dbReference type="EMBL" id="KAH3739764.1"/>
    </source>
</evidence>
<dbReference type="EMBL" id="JAIWYP010000004">
    <property type="protein sequence ID" value="KAH3839616.1"/>
    <property type="molecule type" value="Genomic_DNA"/>
</dbReference>
<evidence type="ECO:0000313" key="15">
    <source>
        <dbReference type="EMBL" id="KAH3859012.1"/>
    </source>
</evidence>
<reference evidence="12" key="2">
    <citation type="submission" date="2020-11" db="EMBL/GenBank/DDBJ databases">
        <authorList>
            <person name="McCartney M.A."/>
            <person name="Auch B."/>
            <person name="Kono T."/>
            <person name="Mallez S."/>
            <person name="Becker A."/>
            <person name="Gohl D.M."/>
            <person name="Silverstein K.A.T."/>
            <person name="Koren S."/>
            <person name="Bechman K.B."/>
            <person name="Herman A."/>
            <person name="Abrahante J.E."/>
            <person name="Garbe J."/>
        </authorList>
    </citation>
    <scope>NUCLEOTIDE SEQUENCE</scope>
    <source>
        <strain evidence="12">Duluth1</strain>
        <tissue evidence="12">Whole animal</tissue>
    </source>
</reference>
<dbReference type="EMBL" id="JAIWYP010000015">
    <property type="protein sequence ID" value="KAH3703297.1"/>
    <property type="molecule type" value="Genomic_DNA"/>
</dbReference>
<accession>A0A9D4HBJ5</accession>
<evidence type="ECO:0000313" key="11">
    <source>
        <dbReference type="EMBL" id="KAH3832010.1"/>
    </source>
</evidence>
<name>A0A9D4HBJ5_DREPO</name>
<evidence type="ECO:0000313" key="18">
    <source>
        <dbReference type="Proteomes" id="UP000828390"/>
    </source>
</evidence>
<dbReference type="EMBL" id="JAIWYP010000002">
    <property type="protein sequence ID" value="KAH3860936.1"/>
    <property type="molecule type" value="Genomic_DNA"/>
</dbReference>
<dbReference type="EMBL" id="JAIWYP010000013">
    <property type="protein sequence ID" value="KAH3718463.1"/>
    <property type="molecule type" value="Genomic_DNA"/>
</dbReference>
<evidence type="ECO:0000313" key="5">
    <source>
        <dbReference type="EMBL" id="KAH3718463.1"/>
    </source>
</evidence>
<evidence type="ECO:0000313" key="1">
    <source>
        <dbReference type="EMBL" id="KAH3692675.1"/>
    </source>
</evidence>
<evidence type="ECO:0000313" key="12">
    <source>
        <dbReference type="EMBL" id="KAH3832015.1"/>
    </source>
</evidence>
<dbReference type="EMBL" id="JAIWYP010000002">
    <property type="protein sequence ID" value="KAH3863562.1"/>
    <property type="molecule type" value="Genomic_DNA"/>
</dbReference>
<proteinExistence type="predicted"/>
<dbReference type="EMBL" id="JAIWYP010000009">
    <property type="protein sequence ID" value="KAH3777278.1"/>
    <property type="molecule type" value="Genomic_DNA"/>
</dbReference>
<evidence type="ECO:0000313" key="16">
    <source>
        <dbReference type="EMBL" id="KAH3860936.1"/>
    </source>
</evidence>
<evidence type="ECO:0000313" key="17">
    <source>
        <dbReference type="EMBL" id="KAH3863562.1"/>
    </source>
</evidence>
<dbReference type="EMBL" id="JAIWYP010000003">
    <property type="protein sequence ID" value="KAH3849169.1"/>
    <property type="molecule type" value="Genomic_DNA"/>
</dbReference>
<evidence type="ECO:0000313" key="13">
    <source>
        <dbReference type="EMBL" id="KAH3839616.1"/>
    </source>
</evidence>
<dbReference type="EMBL" id="JAIWYP010000016">
    <property type="protein sequence ID" value="KAH3697373.1"/>
    <property type="molecule type" value="Genomic_DNA"/>
</dbReference>
<dbReference type="EMBL" id="JAIWYP010000020">
    <property type="protein sequence ID" value="KAH3692675.1"/>
    <property type="molecule type" value="Genomic_DNA"/>
</dbReference>
<dbReference type="EMBL" id="JAIWYP010000004">
    <property type="protein sequence ID" value="KAH3832015.1"/>
    <property type="molecule type" value="Genomic_DNA"/>
</dbReference>
<keyword evidence="18" id="KW-1185">Reference proteome</keyword>
<dbReference type="EMBL" id="JAIWYP010000009">
    <property type="protein sequence ID" value="KAH3775674.1"/>
    <property type="molecule type" value="Genomic_DNA"/>
</dbReference>
<organism evidence="12 18">
    <name type="scientific">Dreissena polymorpha</name>
    <name type="common">Zebra mussel</name>
    <name type="synonym">Mytilus polymorpha</name>
    <dbReference type="NCBI Taxonomy" id="45954"/>
    <lineage>
        <taxon>Eukaryota</taxon>
        <taxon>Metazoa</taxon>
        <taxon>Spiralia</taxon>
        <taxon>Lophotrochozoa</taxon>
        <taxon>Mollusca</taxon>
        <taxon>Bivalvia</taxon>
        <taxon>Autobranchia</taxon>
        <taxon>Heteroconchia</taxon>
        <taxon>Euheterodonta</taxon>
        <taxon>Imparidentia</taxon>
        <taxon>Neoheterodontei</taxon>
        <taxon>Myida</taxon>
        <taxon>Dreissenoidea</taxon>
        <taxon>Dreissenidae</taxon>
        <taxon>Dreissena</taxon>
    </lineage>
</organism>
<dbReference type="EMBL" id="JAIWYP010000014">
    <property type="protein sequence ID" value="KAH3712642.1"/>
    <property type="molecule type" value="Genomic_DNA"/>
</dbReference>
<protein>
    <submittedName>
        <fullName evidence="12">Uncharacterized protein</fullName>
    </submittedName>
</protein>
<dbReference type="Proteomes" id="UP000828390">
    <property type="component" value="Unassembled WGS sequence"/>
</dbReference>
<dbReference type="EMBL" id="JAIWYP010000011">
    <property type="protein sequence ID" value="KAH3739764.1"/>
    <property type="molecule type" value="Genomic_DNA"/>
</dbReference>
<dbReference type="EMBL" id="JAIWYP010000004">
    <property type="protein sequence ID" value="KAH3832010.1"/>
    <property type="molecule type" value="Genomic_DNA"/>
</dbReference>
<evidence type="ECO:0000313" key="9">
    <source>
        <dbReference type="EMBL" id="KAH3777278.1"/>
    </source>
</evidence>
<evidence type="ECO:0000313" key="4">
    <source>
        <dbReference type="EMBL" id="KAH3712642.1"/>
    </source>
</evidence>
<reference evidence="12" key="1">
    <citation type="journal article" date="2019" name="bioRxiv">
        <title>The Genome of the Zebra Mussel, Dreissena polymorpha: A Resource for Invasive Species Research.</title>
        <authorList>
            <person name="McCartney M.A."/>
            <person name="Auch B."/>
            <person name="Kono T."/>
            <person name="Mallez S."/>
            <person name="Zhang Y."/>
            <person name="Obille A."/>
            <person name="Becker A."/>
            <person name="Abrahante J.E."/>
            <person name="Garbe J."/>
            <person name="Badalamenti J.P."/>
            <person name="Herman A."/>
            <person name="Mangelson H."/>
            <person name="Liachko I."/>
            <person name="Sullivan S."/>
            <person name="Sone E.D."/>
            <person name="Koren S."/>
            <person name="Silverstein K.A.T."/>
            <person name="Beckman K.B."/>
            <person name="Gohl D.M."/>
        </authorList>
    </citation>
    <scope>NUCLEOTIDE SEQUENCE</scope>
    <source>
        <strain evidence="12">Duluth1</strain>
        <tissue evidence="12">Whole animal</tissue>
    </source>
</reference>
<dbReference type="EMBL" id="JAIWYP010000009">
    <property type="protein sequence ID" value="KAH3778336.1"/>
    <property type="molecule type" value="Genomic_DNA"/>
</dbReference>
<evidence type="ECO:0000313" key="3">
    <source>
        <dbReference type="EMBL" id="KAH3703297.1"/>
    </source>
</evidence>
<gene>
    <name evidence="16" type="ORF">DPMN_023860</name>
    <name evidence="17" type="ORF">DPMN_026551</name>
    <name evidence="6" type="ORF">DPMN_046451</name>
    <name evidence="5" type="ORF">DPMN_061267</name>
    <name evidence="4" type="ORF">DPMN_072394</name>
    <name evidence="3" type="ORF">DPMN_078329</name>
    <name evidence="2" type="ORF">DPMN_084872</name>
    <name evidence="14" type="ORF">DPMN_091565</name>
    <name evidence="15" type="ORF">DPMN_101658</name>
    <name evidence="11" type="ORF">DPMN_105284</name>
    <name evidence="12" type="ORF">DPMN_105289</name>
    <name evidence="13" type="ORF">DPMN_113048</name>
    <name evidence="7" type="ORF">DPMN_169334</name>
    <name evidence="8" type="ORF">DPMN_177080</name>
    <name evidence="9" type="ORF">DPMN_178718</name>
    <name evidence="10" type="ORF">DPMN_179791</name>
    <name evidence="1" type="ORF">DPMN_193829</name>
</gene>
<evidence type="ECO:0000313" key="8">
    <source>
        <dbReference type="EMBL" id="KAH3775674.1"/>
    </source>
</evidence>
<evidence type="ECO:0000313" key="7">
    <source>
        <dbReference type="EMBL" id="KAH3768122.1"/>
    </source>
</evidence>
<dbReference type="EMBL" id="JAIWYP010000003">
    <property type="protein sequence ID" value="KAH3859012.1"/>
    <property type="molecule type" value="Genomic_DNA"/>
</dbReference>
<dbReference type="EMBL" id="JAIWYP010000009">
    <property type="protein sequence ID" value="KAH3768122.1"/>
    <property type="molecule type" value="Genomic_DNA"/>
</dbReference>
<evidence type="ECO:0000313" key="2">
    <source>
        <dbReference type="EMBL" id="KAH3697373.1"/>
    </source>
</evidence>
<comment type="caution">
    <text evidence="12">The sequence shown here is derived from an EMBL/GenBank/DDBJ whole genome shotgun (WGS) entry which is preliminary data.</text>
</comment>
<evidence type="ECO:0000313" key="14">
    <source>
        <dbReference type="EMBL" id="KAH3849169.1"/>
    </source>
</evidence>
<evidence type="ECO:0000313" key="10">
    <source>
        <dbReference type="EMBL" id="KAH3778336.1"/>
    </source>
</evidence>